<dbReference type="EMBL" id="JAQQWE010000006">
    <property type="protein sequence ID" value="KAK7947747.1"/>
    <property type="molecule type" value="Genomic_DNA"/>
</dbReference>
<gene>
    <name evidence="2" type="ORF">PG986_008633</name>
</gene>
<organism evidence="2 3">
    <name type="scientific">Apiospora aurea</name>
    <dbReference type="NCBI Taxonomy" id="335848"/>
    <lineage>
        <taxon>Eukaryota</taxon>
        <taxon>Fungi</taxon>
        <taxon>Dikarya</taxon>
        <taxon>Ascomycota</taxon>
        <taxon>Pezizomycotina</taxon>
        <taxon>Sordariomycetes</taxon>
        <taxon>Xylariomycetidae</taxon>
        <taxon>Amphisphaeriales</taxon>
        <taxon>Apiosporaceae</taxon>
        <taxon>Apiospora</taxon>
    </lineage>
</organism>
<protein>
    <submittedName>
        <fullName evidence="2">Uncharacterized protein</fullName>
    </submittedName>
</protein>
<evidence type="ECO:0000313" key="2">
    <source>
        <dbReference type="EMBL" id="KAK7947747.1"/>
    </source>
</evidence>
<keyword evidence="3" id="KW-1185">Reference proteome</keyword>
<evidence type="ECO:0000313" key="3">
    <source>
        <dbReference type="Proteomes" id="UP001391051"/>
    </source>
</evidence>
<feature type="region of interest" description="Disordered" evidence="1">
    <location>
        <begin position="1"/>
        <end position="73"/>
    </location>
</feature>
<dbReference type="RefSeq" id="XP_066697253.1">
    <property type="nucleotide sequence ID" value="XM_066844855.1"/>
</dbReference>
<name>A0ABR1Q5B1_9PEZI</name>
<dbReference type="Proteomes" id="UP001391051">
    <property type="component" value="Unassembled WGS sequence"/>
</dbReference>
<feature type="compositionally biased region" description="Low complexity" evidence="1">
    <location>
        <begin position="20"/>
        <end position="33"/>
    </location>
</feature>
<proteinExistence type="predicted"/>
<comment type="caution">
    <text evidence="2">The sequence shown here is derived from an EMBL/GenBank/DDBJ whole genome shotgun (WGS) entry which is preliminary data.</text>
</comment>
<evidence type="ECO:0000256" key="1">
    <source>
        <dbReference type="SAM" id="MobiDB-lite"/>
    </source>
</evidence>
<reference evidence="2 3" key="1">
    <citation type="submission" date="2023-01" db="EMBL/GenBank/DDBJ databases">
        <title>Analysis of 21 Apiospora genomes using comparative genomics revels a genus with tremendous synthesis potential of carbohydrate active enzymes and secondary metabolites.</title>
        <authorList>
            <person name="Sorensen T."/>
        </authorList>
    </citation>
    <scope>NUCLEOTIDE SEQUENCE [LARGE SCALE GENOMIC DNA]</scope>
    <source>
        <strain evidence="2 3">CBS 24483</strain>
    </source>
</reference>
<accession>A0ABR1Q5B1</accession>
<dbReference type="GeneID" id="92077917"/>
<sequence>MDAASDRSVYNGETSHESSSRAASAKTKTALSRQAVKSYMSTKNEGGDPVTAPALRPDSPTTSNADRQAKVGHDVVAALTELNGSS</sequence>